<organism evidence="1 2">
    <name type="scientific">Frankia canadensis</name>
    <dbReference type="NCBI Taxonomy" id="1836972"/>
    <lineage>
        <taxon>Bacteria</taxon>
        <taxon>Bacillati</taxon>
        <taxon>Actinomycetota</taxon>
        <taxon>Actinomycetes</taxon>
        <taxon>Frankiales</taxon>
        <taxon>Frankiaceae</taxon>
        <taxon>Frankia</taxon>
    </lineage>
</organism>
<dbReference type="NCBIfam" id="NF041551">
    <property type="entry name" value="YlcI_YnfO_N"/>
    <property type="match status" value="1"/>
</dbReference>
<evidence type="ECO:0000313" key="2">
    <source>
        <dbReference type="Proteomes" id="UP000234331"/>
    </source>
</evidence>
<dbReference type="InterPro" id="IPR010985">
    <property type="entry name" value="Ribbon_hlx_hlx"/>
</dbReference>
<dbReference type="EMBL" id="FZMO01000053">
    <property type="protein sequence ID" value="SNQ46566.1"/>
    <property type="molecule type" value="Genomic_DNA"/>
</dbReference>
<dbReference type="AlphaFoldDB" id="A0A2I2KLP6"/>
<name>A0A2I2KLP6_9ACTN</name>
<gene>
    <name evidence="1" type="ORF">FRACA_1460003</name>
</gene>
<dbReference type="Proteomes" id="UP000234331">
    <property type="component" value="Unassembled WGS sequence"/>
</dbReference>
<protein>
    <submittedName>
        <fullName evidence="1">Antitoxin</fullName>
    </submittedName>
</protein>
<dbReference type="SUPFAM" id="SSF47598">
    <property type="entry name" value="Ribbon-helix-helix"/>
    <property type="match status" value="1"/>
</dbReference>
<dbReference type="GO" id="GO:0006355">
    <property type="term" value="P:regulation of DNA-templated transcription"/>
    <property type="evidence" value="ECO:0007669"/>
    <property type="project" value="InterPro"/>
</dbReference>
<proteinExistence type="predicted"/>
<evidence type="ECO:0000313" key="1">
    <source>
        <dbReference type="EMBL" id="SNQ46566.1"/>
    </source>
</evidence>
<accession>A0A2I2KLP6</accession>
<keyword evidence="2" id="KW-1185">Reference proteome</keyword>
<sequence length="78" mass="8216">MTTQITVRIPDDLVAFVDALVAAGAVTSRADAVARALARERRRQTALEDVAILRRVGGDADLDALAEHAAAHPLDLGD</sequence>
<dbReference type="CDD" id="cd22231">
    <property type="entry name" value="RHH_NikR_HicB-like"/>
    <property type="match status" value="1"/>
</dbReference>
<reference evidence="1 2" key="1">
    <citation type="submission" date="2017-06" db="EMBL/GenBank/DDBJ databases">
        <authorList>
            <person name="Kim H.J."/>
            <person name="Triplett B.A."/>
        </authorList>
    </citation>
    <scope>NUCLEOTIDE SEQUENCE [LARGE SCALE GENOMIC DNA]</scope>
    <source>
        <strain evidence="1">FRACA_ARgP5</strain>
    </source>
</reference>
<dbReference type="RefSeq" id="WP_101830564.1">
    <property type="nucleotide sequence ID" value="NZ_FZMO01000053.1"/>
</dbReference>